<organism evidence="3 4">
    <name type="scientific">Brettanomyces naardenensis</name>
    <name type="common">Yeast</name>
    <dbReference type="NCBI Taxonomy" id="13370"/>
    <lineage>
        <taxon>Eukaryota</taxon>
        <taxon>Fungi</taxon>
        <taxon>Dikarya</taxon>
        <taxon>Ascomycota</taxon>
        <taxon>Saccharomycotina</taxon>
        <taxon>Pichiomycetes</taxon>
        <taxon>Pichiales</taxon>
        <taxon>Pichiaceae</taxon>
        <taxon>Brettanomyces</taxon>
    </lineage>
</organism>
<dbReference type="Pfam" id="PF23305">
    <property type="entry name" value="DUF7082"/>
    <property type="match status" value="1"/>
</dbReference>
<protein>
    <submittedName>
        <fullName evidence="3">DEKNAAC105248</fullName>
    </submittedName>
</protein>
<feature type="compositionally biased region" description="Pro residues" evidence="1">
    <location>
        <begin position="160"/>
        <end position="172"/>
    </location>
</feature>
<evidence type="ECO:0000256" key="1">
    <source>
        <dbReference type="SAM" id="MobiDB-lite"/>
    </source>
</evidence>
<feature type="compositionally biased region" description="Basic and acidic residues" evidence="1">
    <location>
        <begin position="20"/>
        <end position="36"/>
    </location>
</feature>
<feature type="domain" description="DUF7082" evidence="2">
    <location>
        <begin position="210"/>
        <end position="398"/>
    </location>
</feature>
<dbReference type="EMBL" id="CAACVR010000067">
    <property type="protein sequence ID" value="VEU23985.1"/>
    <property type="molecule type" value="Genomic_DNA"/>
</dbReference>
<keyword evidence="4" id="KW-1185">Reference proteome</keyword>
<accession>A0A448YSV4</accession>
<proteinExistence type="predicted"/>
<gene>
    <name evidence="3" type="ORF">BRENAR_LOCUS4714</name>
</gene>
<feature type="region of interest" description="Disordered" evidence="1">
    <location>
        <begin position="156"/>
        <end position="193"/>
    </location>
</feature>
<dbReference type="OrthoDB" id="1751210at2759"/>
<dbReference type="InterPro" id="IPR055509">
    <property type="entry name" value="DUF7082"/>
</dbReference>
<name>A0A448YSV4_BRENA</name>
<reference evidence="3 4" key="1">
    <citation type="submission" date="2018-12" db="EMBL/GenBank/DDBJ databases">
        <authorList>
            <person name="Tiukova I."/>
            <person name="Dainat J."/>
        </authorList>
    </citation>
    <scope>NUCLEOTIDE SEQUENCE [LARGE SCALE GENOMIC DNA]</scope>
</reference>
<dbReference type="Proteomes" id="UP000290900">
    <property type="component" value="Unassembled WGS sequence"/>
</dbReference>
<dbReference type="InParanoid" id="A0A448YSV4"/>
<dbReference type="STRING" id="13370.A0A448YSV4"/>
<evidence type="ECO:0000313" key="3">
    <source>
        <dbReference type="EMBL" id="VEU23985.1"/>
    </source>
</evidence>
<feature type="region of interest" description="Disordered" evidence="1">
    <location>
        <begin position="1"/>
        <end position="39"/>
    </location>
</feature>
<evidence type="ECO:0000313" key="4">
    <source>
        <dbReference type="Proteomes" id="UP000290900"/>
    </source>
</evidence>
<evidence type="ECO:0000259" key="2">
    <source>
        <dbReference type="Pfam" id="PF23305"/>
    </source>
</evidence>
<sequence>MCDPTENNELKEGENDDQEERIHQERPIPPPDDHPYSTKYFTDQYGIAREKSRAASGALEASLTTDQQRLLMSLDNSEPLDSYAEAISILGENQLNWPVDNGSSSLFRSDFVRGPQQADQSVFSYGRAVETSNREQPPILEGFSRNYPNAVFVTREAASPAPPPGPPNPPPQLVRGSSAGRTTREPDSPSAKEGFKYSRCELTLINAEEESICGSSWSPREKIEMRRIVRIQRKQEGSAVIAEFEVVPINSPIEEDGKNFIEISCLQCLCLRKYPSYDDEHIVCRFENEEILLDRSYYTTSVEVVKVVKFLANLPEMNKREERKENGRIRSNLSAFWSERPINSKKMVMRMKEGRTNADFKEELGRRIMDYTSRRPRGFDRDVRILEWRNLGSALKRAMRSYYAEVKQE</sequence>
<dbReference type="AlphaFoldDB" id="A0A448YSV4"/>